<dbReference type="PIRSF" id="PIRSF016481">
    <property type="entry name" value="Pilus_assembly_PilP"/>
    <property type="match status" value="1"/>
</dbReference>
<proteinExistence type="predicted"/>
<dbReference type="PROSITE" id="PS51257">
    <property type="entry name" value="PROKAR_LIPOPROTEIN"/>
    <property type="match status" value="1"/>
</dbReference>
<organism evidence="1 2">
    <name type="scientific">Thiothrix nivea (strain ATCC 35100 / DSM 5205 / JP2)</name>
    <dbReference type="NCBI Taxonomy" id="870187"/>
    <lineage>
        <taxon>Bacteria</taxon>
        <taxon>Pseudomonadati</taxon>
        <taxon>Pseudomonadota</taxon>
        <taxon>Gammaproteobacteria</taxon>
        <taxon>Thiotrichales</taxon>
        <taxon>Thiotrichaceae</taxon>
        <taxon>Thiothrix</taxon>
    </lineage>
</organism>
<dbReference type="OrthoDB" id="5296580at2"/>
<dbReference type="InterPro" id="IPR007446">
    <property type="entry name" value="PilP"/>
</dbReference>
<accession>A0A656HC64</accession>
<sequence length="186" mass="20186" precursor="true">MKGNTTPAGLNTGIKLSAGFALLVSLAACSKDMSDLNQYIQTVKAKPAAVIEPIPEIKPYVRFIYPGHELDPFDSKILAPDTKPEAGSAIAPDKDRIPEFLESFPLDSLRMVGTINQSGALWALIRIPDGAVHRVKAGNYLGKNYGKVTKVEETRVSVQEVIENGFGGYKERDNSIALSDPQDTKQ</sequence>
<dbReference type="Gene3D" id="2.30.30.830">
    <property type="match status" value="1"/>
</dbReference>
<keyword evidence="2" id="KW-1185">Reference proteome</keyword>
<dbReference type="RefSeq" id="WP_002707922.1">
    <property type="nucleotide sequence ID" value="NZ_JH651384.1"/>
</dbReference>
<dbReference type="Pfam" id="PF04351">
    <property type="entry name" value="PilP"/>
    <property type="match status" value="1"/>
</dbReference>
<dbReference type="AlphaFoldDB" id="A0A656HC64"/>
<evidence type="ECO:0000313" key="2">
    <source>
        <dbReference type="Proteomes" id="UP000005317"/>
    </source>
</evidence>
<name>A0A656HC64_THINJ</name>
<reference evidence="2" key="1">
    <citation type="journal article" date="2011" name="Stand. Genomic Sci.">
        <title>Genome sequence of the filamentous, gliding Thiothrix nivea neotype strain (JP2(T)).</title>
        <authorList>
            <person name="Lapidus A."/>
            <person name="Nolan M."/>
            <person name="Lucas S."/>
            <person name="Glavina Del Rio T."/>
            <person name="Tice H."/>
            <person name="Cheng J.F."/>
            <person name="Tapia R."/>
            <person name="Han C."/>
            <person name="Goodwin L."/>
            <person name="Pitluck S."/>
            <person name="Liolios K."/>
            <person name="Pagani I."/>
            <person name="Ivanova N."/>
            <person name="Huntemann M."/>
            <person name="Mavromatis K."/>
            <person name="Mikhailova N."/>
            <person name="Pati A."/>
            <person name="Chen A."/>
            <person name="Palaniappan K."/>
            <person name="Land M."/>
            <person name="Brambilla E.M."/>
            <person name="Rohde M."/>
            <person name="Abt B."/>
            <person name="Verbarg S."/>
            <person name="Goker M."/>
            <person name="Bristow J."/>
            <person name="Eisen J.A."/>
            <person name="Markowitz V."/>
            <person name="Hugenholtz P."/>
            <person name="Kyrpides N.C."/>
            <person name="Klenk H.P."/>
            <person name="Woyke T."/>
        </authorList>
    </citation>
    <scope>NUCLEOTIDE SEQUENCE [LARGE SCALE GENOMIC DNA]</scope>
    <source>
        <strain evidence="2">ATCC 35100 / DSM 5205 / JP2</strain>
    </source>
</reference>
<protein>
    <submittedName>
        <fullName evidence="1">Pilus assembly protein PilP</fullName>
    </submittedName>
</protein>
<gene>
    <name evidence="1" type="ORF">Thini_1373</name>
</gene>
<evidence type="ECO:0000313" key="1">
    <source>
        <dbReference type="EMBL" id="EIJ33977.1"/>
    </source>
</evidence>
<dbReference type="Proteomes" id="UP000005317">
    <property type="component" value="Unassembled WGS sequence"/>
</dbReference>
<dbReference type="EMBL" id="JH651384">
    <property type="protein sequence ID" value="EIJ33977.1"/>
    <property type="molecule type" value="Genomic_DNA"/>
</dbReference>